<dbReference type="OrthoDB" id="7860733at2"/>
<accession>A0A365U7L3</accession>
<dbReference type="InterPro" id="IPR011256">
    <property type="entry name" value="Reg_factor_effector_dom_sf"/>
</dbReference>
<dbReference type="SUPFAM" id="SSF55136">
    <property type="entry name" value="Probable bacterial effector-binding domain"/>
    <property type="match status" value="1"/>
</dbReference>
<dbReference type="PANTHER" id="PTHR40055:SF1">
    <property type="entry name" value="TRANSCRIPTIONAL REGULATOR YGIV-RELATED"/>
    <property type="match status" value="1"/>
</dbReference>
<evidence type="ECO:0000259" key="1">
    <source>
        <dbReference type="SMART" id="SM00871"/>
    </source>
</evidence>
<dbReference type="EMBL" id="QNTQ01000015">
    <property type="protein sequence ID" value="RBI83606.1"/>
    <property type="molecule type" value="Genomic_DNA"/>
</dbReference>
<name>A0A365U7L3_9RHOB</name>
<sequence>MPDYDVTEAVPRPYLYVERSCGMDPSEISAAMGSAFGEVMGVMQREGIAPAGPPLSVYYDYDPARLSFRAGVFVSEEDAARPAEGVSSDRTPGGKALHFTHVGPYATLRDDYGEMMAWVERQGLTLVAPTWEVYVDDPETVPEAELRTEVWSALG</sequence>
<gene>
    <name evidence="2" type="ORF">DRV85_14750</name>
</gene>
<dbReference type="InterPro" id="IPR050908">
    <property type="entry name" value="SmbC-like"/>
</dbReference>
<dbReference type="SMART" id="SM00871">
    <property type="entry name" value="AraC_E_bind"/>
    <property type="match status" value="1"/>
</dbReference>
<dbReference type="Gene3D" id="3.20.80.10">
    <property type="entry name" value="Regulatory factor, effector binding domain"/>
    <property type="match status" value="1"/>
</dbReference>
<dbReference type="PANTHER" id="PTHR40055">
    <property type="entry name" value="TRANSCRIPTIONAL REGULATOR YGIV-RELATED"/>
    <property type="match status" value="1"/>
</dbReference>
<evidence type="ECO:0000313" key="2">
    <source>
        <dbReference type="EMBL" id="RBI83606.1"/>
    </source>
</evidence>
<dbReference type="InterPro" id="IPR010499">
    <property type="entry name" value="AraC_E-bd"/>
</dbReference>
<reference evidence="2 3" key="1">
    <citation type="submission" date="2018-07" db="EMBL/GenBank/DDBJ databases">
        <title>Rhodosalinus sp. strain E84T genomic sequence and assembly.</title>
        <authorList>
            <person name="Liu Z.-W."/>
            <person name="Lu D.-C."/>
        </authorList>
    </citation>
    <scope>NUCLEOTIDE SEQUENCE [LARGE SCALE GENOMIC DNA]</scope>
    <source>
        <strain evidence="2 3">E84</strain>
    </source>
</reference>
<dbReference type="RefSeq" id="WP_113290249.1">
    <property type="nucleotide sequence ID" value="NZ_QNTQ01000015.1"/>
</dbReference>
<organism evidence="2 3">
    <name type="scientific">Rhodosalinus halophilus</name>
    <dbReference type="NCBI Taxonomy" id="2259333"/>
    <lineage>
        <taxon>Bacteria</taxon>
        <taxon>Pseudomonadati</taxon>
        <taxon>Pseudomonadota</taxon>
        <taxon>Alphaproteobacteria</taxon>
        <taxon>Rhodobacterales</taxon>
        <taxon>Paracoccaceae</taxon>
        <taxon>Rhodosalinus</taxon>
    </lineage>
</organism>
<proteinExistence type="predicted"/>
<evidence type="ECO:0000313" key="3">
    <source>
        <dbReference type="Proteomes" id="UP000253370"/>
    </source>
</evidence>
<keyword evidence="3" id="KW-1185">Reference proteome</keyword>
<dbReference type="Proteomes" id="UP000253370">
    <property type="component" value="Unassembled WGS sequence"/>
</dbReference>
<feature type="domain" description="AraC effector-binding" evidence="1">
    <location>
        <begin position="2"/>
        <end position="155"/>
    </location>
</feature>
<dbReference type="InterPro" id="IPR029442">
    <property type="entry name" value="GyrI-like"/>
</dbReference>
<comment type="caution">
    <text evidence="2">The sequence shown here is derived from an EMBL/GenBank/DDBJ whole genome shotgun (WGS) entry which is preliminary data.</text>
</comment>
<protein>
    <recommendedName>
        <fullName evidence="1">AraC effector-binding domain-containing protein</fullName>
    </recommendedName>
</protein>
<dbReference type="Pfam" id="PF06445">
    <property type="entry name" value="GyrI-like"/>
    <property type="match status" value="1"/>
</dbReference>
<dbReference type="AlphaFoldDB" id="A0A365U7L3"/>